<sequence>MIKSSSLLADMLDNYEMVRKPKKKPFEKWYRAEKPHPPMINKQSNKTGNTSRLTHTREEHREEKKSRSRLPDMFERRRALKCFECNETGHLRPQCPRLAKQRSEKVEPVNHVKERDINPFLDPYVKPGLVNGIEIEFLRDSGSTIDLVSRRYVKPEFYCGENIWVKQPLDEHYISLPLAIVEISGEFGKVRTKAAVFADSLDQGRYILGNRTAALIEEKKMGELTGFEPINAVQTRSQTRAVEKEIAEKESDSSEIIVEENGFNKTENAFQLEPDTEVIKIPDLNNESAELTLLEINREEFKRAQHDSSELKGLFEIAANQNSTSEKNRYRIEDEILVKIQNDRLGNIKKLLVIPEGLREGIKSLCHEGTSAHLGSTKTKDKLSRYFYWPGCYQDIEQYVRTCDECQRAGKPNDKKKAPLKLVPVIQESNPVERFHRTVKRLLRALCLEAGEEWEKNLPSALLALRTVTHGSIGFSPSELVFGKNLRTPETLLYEEWFEPEEVESPVTEYVFQLINRLKRCQEVAVKQMEELQVKRKKWYDKNAVKREFKEGDLVLVLATGRGNKFGIQWMGPGTIQNKISETNYAVEIPGKRERSQIYHINMLKRYHKRPEAVNLVELEMWDATQIDNDLDFPFIETNPNIYDFQEITESSALSERLEPDQIDQLRQLLGKYSTSFSNEPGLTNLVTHDIQLINDKPVRSKPYRSSHRQNEILKTEVQRMLDLKIVEVGESDYTSPMILVEAPGKDPRPCVDYRRLNEVTRTEF</sequence>
<dbReference type="Gene3D" id="3.30.420.10">
    <property type="entry name" value="Ribonuclease H-like superfamily/Ribonuclease H"/>
    <property type="match status" value="1"/>
</dbReference>
<dbReference type="EC" id="2.7.7.49" evidence="1"/>
<dbReference type="GO" id="GO:0008270">
    <property type="term" value="F:zinc ion binding"/>
    <property type="evidence" value="ECO:0007669"/>
    <property type="project" value="UniProtKB-KW"/>
</dbReference>
<protein>
    <recommendedName>
        <fullName evidence="1">RNA-directed DNA polymerase</fullName>
        <ecNumber evidence="1">2.7.7.49</ecNumber>
    </recommendedName>
</protein>
<dbReference type="EMBL" id="BGPR01175915">
    <property type="protein sequence ID" value="GBM46667.1"/>
    <property type="molecule type" value="Genomic_DNA"/>
</dbReference>
<proteinExistence type="predicted"/>
<dbReference type="InterPro" id="IPR012337">
    <property type="entry name" value="RNaseH-like_sf"/>
</dbReference>
<evidence type="ECO:0000256" key="3">
    <source>
        <dbReference type="SAM" id="MobiDB-lite"/>
    </source>
</evidence>
<dbReference type="InterPro" id="IPR041588">
    <property type="entry name" value="Integrase_H2C2"/>
</dbReference>
<feature type="non-terminal residue" evidence="5">
    <location>
        <position position="765"/>
    </location>
</feature>
<dbReference type="Gene3D" id="3.10.10.10">
    <property type="entry name" value="HIV Type 1 Reverse Transcriptase, subunit A, domain 1"/>
    <property type="match status" value="1"/>
</dbReference>
<dbReference type="InterPro" id="IPR043502">
    <property type="entry name" value="DNA/RNA_pol_sf"/>
</dbReference>
<dbReference type="InterPro" id="IPR001878">
    <property type="entry name" value="Znf_CCHC"/>
</dbReference>
<evidence type="ECO:0000259" key="4">
    <source>
        <dbReference type="PROSITE" id="PS50158"/>
    </source>
</evidence>
<reference evidence="5 6" key="1">
    <citation type="journal article" date="2019" name="Sci. Rep.">
        <title>Orb-weaving spider Araneus ventricosus genome elucidates the spidroin gene catalogue.</title>
        <authorList>
            <person name="Kono N."/>
            <person name="Nakamura H."/>
            <person name="Ohtoshi R."/>
            <person name="Moran D.A.P."/>
            <person name="Shinohara A."/>
            <person name="Yoshida Y."/>
            <person name="Fujiwara M."/>
            <person name="Mori M."/>
            <person name="Tomita M."/>
            <person name="Arakawa K."/>
        </authorList>
    </citation>
    <scope>NUCLEOTIDE SEQUENCE [LARGE SCALE GENOMIC DNA]</scope>
</reference>
<accession>A0A4Y2G061</accession>
<gene>
    <name evidence="5" type="ORF">AVEN_230380_1</name>
</gene>
<name>A0A4Y2G061_ARAVE</name>
<keyword evidence="2" id="KW-0862">Zinc</keyword>
<feature type="region of interest" description="Disordered" evidence="3">
    <location>
        <begin position="32"/>
        <end position="69"/>
    </location>
</feature>
<dbReference type="SUPFAM" id="SSF57756">
    <property type="entry name" value="Retrovirus zinc finger-like domains"/>
    <property type="match status" value="1"/>
</dbReference>
<feature type="domain" description="CCHC-type" evidence="4">
    <location>
        <begin position="81"/>
        <end position="97"/>
    </location>
</feature>
<keyword evidence="2" id="KW-0863">Zinc-finger</keyword>
<dbReference type="GO" id="GO:0003964">
    <property type="term" value="F:RNA-directed DNA polymerase activity"/>
    <property type="evidence" value="ECO:0007669"/>
    <property type="project" value="UniProtKB-EC"/>
</dbReference>
<evidence type="ECO:0000256" key="2">
    <source>
        <dbReference type="PROSITE-ProRule" id="PRU00047"/>
    </source>
</evidence>
<dbReference type="Proteomes" id="UP000499080">
    <property type="component" value="Unassembled WGS sequence"/>
</dbReference>
<evidence type="ECO:0000256" key="1">
    <source>
        <dbReference type="ARBA" id="ARBA00012493"/>
    </source>
</evidence>
<dbReference type="PROSITE" id="PS50158">
    <property type="entry name" value="ZF_CCHC"/>
    <property type="match status" value="1"/>
</dbReference>
<dbReference type="InterPro" id="IPR036397">
    <property type="entry name" value="RNaseH_sf"/>
</dbReference>
<comment type="caution">
    <text evidence="5">The sequence shown here is derived from an EMBL/GenBank/DDBJ whole genome shotgun (WGS) entry which is preliminary data.</text>
</comment>
<keyword evidence="2" id="KW-0479">Metal-binding</keyword>
<dbReference type="InterPro" id="IPR050951">
    <property type="entry name" value="Retrovirus_Pol_polyprotein"/>
</dbReference>
<dbReference type="FunFam" id="1.10.340.70:FF:000001">
    <property type="entry name" value="Retrovirus-related Pol polyprotein from transposon gypsy-like Protein"/>
    <property type="match status" value="1"/>
</dbReference>
<feature type="compositionally biased region" description="Basic and acidic residues" evidence="3">
    <location>
        <begin position="55"/>
        <end position="69"/>
    </location>
</feature>
<dbReference type="PANTHER" id="PTHR37984">
    <property type="entry name" value="PROTEIN CBG26694"/>
    <property type="match status" value="1"/>
</dbReference>
<dbReference type="SUPFAM" id="SSF53098">
    <property type="entry name" value="Ribonuclease H-like"/>
    <property type="match status" value="1"/>
</dbReference>
<dbReference type="Pfam" id="PF17921">
    <property type="entry name" value="Integrase_H2C2"/>
    <property type="match status" value="1"/>
</dbReference>
<dbReference type="OrthoDB" id="10000497at2759"/>
<dbReference type="GO" id="GO:0003676">
    <property type="term" value="F:nucleic acid binding"/>
    <property type="evidence" value="ECO:0007669"/>
    <property type="project" value="InterPro"/>
</dbReference>
<dbReference type="InterPro" id="IPR036875">
    <property type="entry name" value="Znf_CCHC_sf"/>
</dbReference>
<dbReference type="Gene3D" id="1.10.340.70">
    <property type="match status" value="1"/>
</dbReference>
<dbReference type="PANTHER" id="PTHR37984:SF15">
    <property type="entry name" value="INTEGRASE CATALYTIC DOMAIN-CONTAINING PROTEIN"/>
    <property type="match status" value="1"/>
</dbReference>
<keyword evidence="6" id="KW-1185">Reference proteome</keyword>
<dbReference type="SUPFAM" id="SSF56672">
    <property type="entry name" value="DNA/RNA polymerases"/>
    <property type="match status" value="1"/>
</dbReference>
<dbReference type="GO" id="GO:0042575">
    <property type="term" value="C:DNA polymerase complex"/>
    <property type="evidence" value="ECO:0007669"/>
    <property type="project" value="UniProtKB-ARBA"/>
</dbReference>
<evidence type="ECO:0000313" key="5">
    <source>
        <dbReference type="EMBL" id="GBM46667.1"/>
    </source>
</evidence>
<evidence type="ECO:0000313" key="6">
    <source>
        <dbReference type="Proteomes" id="UP000499080"/>
    </source>
</evidence>
<dbReference type="AlphaFoldDB" id="A0A4Y2G061"/>
<organism evidence="5 6">
    <name type="scientific">Araneus ventricosus</name>
    <name type="common">Orbweaver spider</name>
    <name type="synonym">Epeira ventricosa</name>
    <dbReference type="NCBI Taxonomy" id="182803"/>
    <lineage>
        <taxon>Eukaryota</taxon>
        <taxon>Metazoa</taxon>
        <taxon>Ecdysozoa</taxon>
        <taxon>Arthropoda</taxon>
        <taxon>Chelicerata</taxon>
        <taxon>Arachnida</taxon>
        <taxon>Araneae</taxon>
        <taxon>Araneomorphae</taxon>
        <taxon>Entelegynae</taxon>
        <taxon>Araneoidea</taxon>
        <taxon>Araneidae</taxon>
        <taxon>Araneus</taxon>
    </lineage>
</organism>
<feature type="compositionally biased region" description="Polar residues" evidence="3">
    <location>
        <begin position="41"/>
        <end position="51"/>
    </location>
</feature>